<gene>
    <name evidence="1" type="ORF">KIN20_023727</name>
</gene>
<comment type="caution">
    <text evidence="1">The sequence shown here is derived from an EMBL/GenBank/DDBJ whole genome shotgun (WGS) entry which is preliminary data.</text>
</comment>
<dbReference type="AlphaFoldDB" id="A0AAD5QVI4"/>
<accession>A0AAD5QVI4</accession>
<name>A0AAD5QVI4_PARTN</name>
<protein>
    <submittedName>
        <fullName evidence="1">Uncharacterized protein</fullName>
    </submittedName>
</protein>
<evidence type="ECO:0000313" key="1">
    <source>
        <dbReference type="EMBL" id="KAJ1363790.1"/>
    </source>
</evidence>
<proteinExistence type="predicted"/>
<reference evidence="1" key="1">
    <citation type="submission" date="2021-06" db="EMBL/GenBank/DDBJ databases">
        <title>Parelaphostrongylus tenuis whole genome reference sequence.</title>
        <authorList>
            <person name="Garwood T.J."/>
            <person name="Larsen P.A."/>
            <person name="Fountain-Jones N.M."/>
            <person name="Garbe J.R."/>
            <person name="Macchietto M.G."/>
            <person name="Kania S.A."/>
            <person name="Gerhold R.W."/>
            <person name="Richards J.E."/>
            <person name="Wolf T.M."/>
        </authorList>
    </citation>
    <scope>NUCLEOTIDE SEQUENCE</scope>
    <source>
        <strain evidence="1">MNPRO001-30</strain>
        <tissue evidence="1">Meninges</tissue>
    </source>
</reference>
<dbReference type="EMBL" id="JAHQIW010004800">
    <property type="protein sequence ID" value="KAJ1363790.1"/>
    <property type="molecule type" value="Genomic_DNA"/>
</dbReference>
<evidence type="ECO:0000313" key="2">
    <source>
        <dbReference type="Proteomes" id="UP001196413"/>
    </source>
</evidence>
<keyword evidence="2" id="KW-1185">Reference proteome</keyword>
<organism evidence="1 2">
    <name type="scientific">Parelaphostrongylus tenuis</name>
    <name type="common">Meningeal worm</name>
    <dbReference type="NCBI Taxonomy" id="148309"/>
    <lineage>
        <taxon>Eukaryota</taxon>
        <taxon>Metazoa</taxon>
        <taxon>Ecdysozoa</taxon>
        <taxon>Nematoda</taxon>
        <taxon>Chromadorea</taxon>
        <taxon>Rhabditida</taxon>
        <taxon>Rhabditina</taxon>
        <taxon>Rhabditomorpha</taxon>
        <taxon>Strongyloidea</taxon>
        <taxon>Metastrongylidae</taxon>
        <taxon>Parelaphostrongylus</taxon>
    </lineage>
</organism>
<sequence length="72" mass="8022">MTNPSLLTNEPTYNPQATVITDVEDQDTNIHGYRMTATKSHRIGAQHIGSEKDEKYESSSVIIEITDIVSQT</sequence>
<dbReference type="Proteomes" id="UP001196413">
    <property type="component" value="Unassembled WGS sequence"/>
</dbReference>